<dbReference type="Proteomes" id="UP000660611">
    <property type="component" value="Unassembled WGS sequence"/>
</dbReference>
<keyword evidence="3" id="KW-1185">Reference proteome</keyword>
<evidence type="ECO:0000313" key="2">
    <source>
        <dbReference type="EMBL" id="GIG43359.1"/>
    </source>
</evidence>
<organism evidence="2 3">
    <name type="scientific">Dactylosporangium siamense</name>
    <dbReference type="NCBI Taxonomy" id="685454"/>
    <lineage>
        <taxon>Bacteria</taxon>
        <taxon>Bacillati</taxon>
        <taxon>Actinomycetota</taxon>
        <taxon>Actinomycetes</taxon>
        <taxon>Micromonosporales</taxon>
        <taxon>Micromonosporaceae</taxon>
        <taxon>Dactylosporangium</taxon>
    </lineage>
</organism>
<accession>A0A919U5J9</accession>
<gene>
    <name evidence="2" type="ORF">Dsi01nite_014000</name>
</gene>
<feature type="region of interest" description="Disordered" evidence="1">
    <location>
        <begin position="1"/>
        <end position="51"/>
    </location>
</feature>
<feature type="compositionally biased region" description="Basic and acidic residues" evidence="1">
    <location>
        <begin position="26"/>
        <end position="38"/>
    </location>
</feature>
<sequence>MVATTRTAARHDATMLFPRMSKIRSRPGERGGNDRRAADTASTAQRPGNLRWFPGRALADRVSW</sequence>
<reference evidence="2" key="1">
    <citation type="submission" date="2021-01" db="EMBL/GenBank/DDBJ databases">
        <title>Whole genome shotgun sequence of Dactylosporangium siamense NBRC 106093.</title>
        <authorList>
            <person name="Komaki H."/>
            <person name="Tamura T."/>
        </authorList>
    </citation>
    <scope>NUCLEOTIDE SEQUENCE</scope>
    <source>
        <strain evidence="2">NBRC 106093</strain>
    </source>
</reference>
<protein>
    <submittedName>
        <fullName evidence="2">Uncharacterized protein</fullName>
    </submittedName>
</protein>
<proteinExistence type="predicted"/>
<comment type="caution">
    <text evidence="2">The sequence shown here is derived from an EMBL/GenBank/DDBJ whole genome shotgun (WGS) entry which is preliminary data.</text>
</comment>
<name>A0A919U5J9_9ACTN</name>
<dbReference type="AlphaFoldDB" id="A0A919U5J9"/>
<evidence type="ECO:0000313" key="3">
    <source>
        <dbReference type="Proteomes" id="UP000660611"/>
    </source>
</evidence>
<dbReference type="EMBL" id="BONQ01000024">
    <property type="protein sequence ID" value="GIG43359.1"/>
    <property type="molecule type" value="Genomic_DNA"/>
</dbReference>
<evidence type="ECO:0000256" key="1">
    <source>
        <dbReference type="SAM" id="MobiDB-lite"/>
    </source>
</evidence>